<keyword evidence="6" id="KW-1185">Reference proteome</keyword>
<keyword evidence="4" id="KW-0349">Heme</keyword>
<comment type="caution">
    <text evidence="5">The sequence shown here is derived from an EMBL/GenBank/DDBJ whole genome shotgun (WGS) entry which is preliminary data.</text>
</comment>
<protein>
    <recommendedName>
        <fullName evidence="7">Peroxidase</fullName>
    </recommendedName>
</protein>
<comment type="subcellular location">
    <subcellularLocation>
        <location evidence="1">Secreted</location>
    </subcellularLocation>
</comment>
<reference evidence="5" key="1">
    <citation type="journal article" date="2023" name="G3 (Bethesda)">
        <title>A reference genome for the long-term kleptoplast-retaining sea slug Elysia crispata morphotype clarki.</title>
        <authorList>
            <person name="Eastman K.E."/>
            <person name="Pendleton A.L."/>
            <person name="Shaikh M.A."/>
            <person name="Suttiyut T."/>
            <person name="Ogas R."/>
            <person name="Tomko P."/>
            <person name="Gavelis G."/>
            <person name="Widhalm J.R."/>
            <person name="Wisecaver J.H."/>
        </authorList>
    </citation>
    <scope>NUCLEOTIDE SEQUENCE</scope>
    <source>
        <strain evidence="5">ECLA1</strain>
    </source>
</reference>
<evidence type="ECO:0000313" key="5">
    <source>
        <dbReference type="EMBL" id="KAK3759048.1"/>
    </source>
</evidence>
<evidence type="ECO:0000313" key="6">
    <source>
        <dbReference type="Proteomes" id="UP001283361"/>
    </source>
</evidence>
<dbReference type="GO" id="GO:0005576">
    <property type="term" value="C:extracellular region"/>
    <property type="evidence" value="ECO:0007669"/>
    <property type="project" value="UniProtKB-SubCell"/>
</dbReference>
<dbReference type="Gene3D" id="1.10.640.10">
    <property type="entry name" value="Haem peroxidase domain superfamily, animal type"/>
    <property type="match status" value="1"/>
</dbReference>
<keyword evidence="4" id="KW-0479">Metal-binding</keyword>
<dbReference type="AlphaFoldDB" id="A0AAE0YXQ0"/>
<keyword evidence="3" id="KW-0325">Glycoprotein</keyword>
<evidence type="ECO:0008006" key="7">
    <source>
        <dbReference type="Google" id="ProtNLM"/>
    </source>
</evidence>
<dbReference type="GO" id="GO:0006979">
    <property type="term" value="P:response to oxidative stress"/>
    <property type="evidence" value="ECO:0007669"/>
    <property type="project" value="InterPro"/>
</dbReference>
<sequence>MMMMQWGQFLDHDITYTPVVNESLLCCSPELVTGSDLHIDVTSGGPCFPIIIEAGDSYFDTVQDRCMEFVRSDSMIDANGERQQYNANTAWIDGSHIYGISETQARGLRSLQDGKLRVKTRNGEDFLPEDKGKGEETCFKLEEGDNCFLTGDHRVNLCDRLKAKHRTWGDEKLYQEARRIVVAVLQGITYREFIPQVIGDTVAQKYGLASRLHRTVFSYNKDLDPTLSNVFATAAYRFGHSLISDSLTISGKVVKTGDLFMRPKFVLNSLKSLLEAVIAEHAQRADRWYTAGITNRLFEKPGRPKSGSDLAARNIQRGRDHGLPPYNVWRAHYGLNRITSFDQLPQRSFRRFPSVYASVVDIDLYTGGLTEDPTPGGGRVGDLYARILAEQFSALKFGDRFWYENRESTGAATFTDRQIRQLGRIHLSRVLCDTVPGLDNIQAATMRGVDSTNPVVSCDSLFDIGINQFW</sequence>
<gene>
    <name evidence="5" type="ORF">RRG08_022037</name>
</gene>
<evidence type="ECO:0000256" key="3">
    <source>
        <dbReference type="ARBA" id="ARBA00023180"/>
    </source>
</evidence>
<keyword evidence="2" id="KW-0964">Secreted</keyword>
<dbReference type="EMBL" id="JAWDGP010005174">
    <property type="protein sequence ID" value="KAK3759048.1"/>
    <property type="molecule type" value="Genomic_DNA"/>
</dbReference>
<organism evidence="5 6">
    <name type="scientific">Elysia crispata</name>
    <name type="common">lettuce slug</name>
    <dbReference type="NCBI Taxonomy" id="231223"/>
    <lineage>
        <taxon>Eukaryota</taxon>
        <taxon>Metazoa</taxon>
        <taxon>Spiralia</taxon>
        <taxon>Lophotrochozoa</taxon>
        <taxon>Mollusca</taxon>
        <taxon>Gastropoda</taxon>
        <taxon>Heterobranchia</taxon>
        <taxon>Euthyneura</taxon>
        <taxon>Panpulmonata</taxon>
        <taxon>Sacoglossa</taxon>
        <taxon>Placobranchoidea</taxon>
        <taxon>Plakobranchidae</taxon>
        <taxon>Elysia</taxon>
    </lineage>
</organism>
<proteinExistence type="predicted"/>
<keyword evidence="4" id="KW-0408">Iron</keyword>
<dbReference type="Proteomes" id="UP001283361">
    <property type="component" value="Unassembled WGS sequence"/>
</dbReference>
<evidence type="ECO:0000256" key="2">
    <source>
        <dbReference type="ARBA" id="ARBA00022525"/>
    </source>
</evidence>
<evidence type="ECO:0000256" key="4">
    <source>
        <dbReference type="PIRSR" id="PIRSR619791-2"/>
    </source>
</evidence>
<dbReference type="PRINTS" id="PR00457">
    <property type="entry name" value="ANPEROXIDASE"/>
</dbReference>
<dbReference type="PROSITE" id="PS50292">
    <property type="entry name" value="PEROXIDASE_3"/>
    <property type="match status" value="1"/>
</dbReference>
<dbReference type="PANTHER" id="PTHR11475">
    <property type="entry name" value="OXIDASE/PEROXIDASE"/>
    <property type="match status" value="1"/>
</dbReference>
<evidence type="ECO:0000256" key="1">
    <source>
        <dbReference type="ARBA" id="ARBA00004613"/>
    </source>
</evidence>
<dbReference type="GO" id="GO:0020037">
    <property type="term" value="F:heme binding"/>
    <property type="evidence" value="ECO:0007669"/>
    <property type="project" value="InterPro"/>
</dbReference>
<dbReference type="InterPro" id="IPR037120">
    <property type="entry name" value="Haem_peroxidase_sf_animal"/>
</dbReference>
<dbReference type="Pfam" id="PF03098">
    <property type="entry name" value="An_peroxidase"/>
    <property type="match status" value="2"/>
</dbReference>
<dbReference type="GO" id="GO:0046872">
    <property type="term" value="F:metal ion binding"/>
    <property type="evidence" value="ECO:0007669"/>
    <property type="project" value="UniProtKB-KW"/>
</dbReference>
<feature type="binding site" description="axial binding residue" evidence="4">
    <location>
        <position position="240"/>
    </location>
    <ligand>
        <name>heme b</name>
        <dbReference type="ChEBI" id="CHEBI:60344"/>
    </ligand>
    <ligandPart>
        <name>Fe</name>
        <dbReference type="ChEBI" id="CHEBI:18248"/>
    </ligandPart>
</feature>
<name>A0AAE0YXQ0_9GAST</name>
<dbReference type="InterPro" id="IPR010255">
    <property type="entry name" value="Haem_peroxidase_sf"/>
</dbReference>
<dbReference type="PANTHER" id="PTHR11475:SF4">
    <property type="entry name" value="CHORION PEROXIDASE"/>
    <property type="match status" value="1"/>
</dbReference>
<dbReference type="GO" id="GO:0004601">
    <property type="term" value="F:peroxidase activity"/>
    <property type="evidence" value="ECO:0007669"/>
    <property type="project" value="InterPro"/>
</dbReference>
<dbReference type="SUPFAM" id="SSF48113">
    <property type="entry name" value="Heme-dependent peroxidases"/>
    <property type="match status" value="1"/>
</dbReference>
<dbReference type="InterPro" id="IPR019791">
    <property type="entry name" value="Haem_peroxidase_animal"/>
</dbReference>
<accession>A0AAE0YXQ0</accession>